<organism evidence="7 8">
    <name type="scientific">Pisolithus microcarpus 441</name>
    <dbReference type="NCBI Taxonomy" id="765257"/>
    <lineage>
        <taxon>Eukaryota</taxon>
        <taxon>Fungi</taxon>
        <taxon>Dikarya</taxon>
        <taxon>Basidiomycota</taxon>
        <taxon>Agaricomycotina</taxon>
        <taxon>Agaricomycetes</taxon>
        <taxon>Agaricomycetidae</taxon>
        <taxon>Boletales</taxon>
        <taxon>Sclerodermatineae</taxon>
        <taxon>Pisolithaceae</taxon>
        <taxon>Pisolithus</taxon>
    </lineage>
</organism>
<dbReference type="PANTHER" id="PTHR46206">
    <property type="entry name" value="CYTOCHROME P450"/>
    <property type="match status" value="1"/>
</dbReference>
<accession>A0A0C9ZUH0</accession>
<feature type="non-terminal residue" evidence="7">
    <location>
        <position position="465"/>
    </location>
</feature>
<sequence>LDCFPTVGPSGLFGAIRFLTHSLEIVQEGYEKHKTGVFKVADLTHRWTVVLNRSHLDDIGRASDTELSFGEAANENIQVQYTLSPAILHDMYHNSILRSQLTRNLGAVYPDIRNELVVAFEETLDLKADEWKSITAIEMIRNVVCRISNRTFVGLPLCRDPEWVDLNTQLTVAVVKEGALLMWLPKFIRPLASKWITRRTERISRAARQLESIIKDRQRHMKEYGKEWSDKPNDLLQWCMDKGRENSVDQLAVRMMAINFAAIQVRGFAQALYILAMDPQYAEMLREEVETIVKEHGWTKEALTHMRKIDSFLKEVQRFEGPAVLVGVPRKVLQDAKLSDGTVIPKGTFVSLPTYAIHHDHDIYEHPDVFDPLRFVRLEDTKQGPEARFQLVAVSRDSLTFGFGKSACPGRFFAGVVMKSILAHVVVEYDVKLDEGTSPHQKSIRFGAHLVPNPATRIVFRKRGA</sequence>
<dbReference type="InterPro" id="IPR001128">
    <property type="entry name" value="Cyt_P450"/>
</dbReference>
<dbReference type="GO" id="GO:0020037">
    <property type="term" value="F:heme binding"/>
    <property type="evidence" value="ECO:0007669"/>
    <property type="project" value="InterPro"/>
</dbReference>
<dbReference type="SUPFAM" id="SSF48264">
    <property type="entry name" value="Cytochrome P450"/>
    <property type="match status" value="1"/>
</dbReference>
<evidence type="ECO:0000256" key="5">
    <source>
        <dbReference type="ARBA" id="ARBA00023004"/>
    </source>
</evidence>
<dbReference type="STRING" id="765257.A0A0C9ZUH0"/>
<dbReference type="GO" id="GO:0004497">
    <property type="term" value="F:monooxygenase activity"/>
    <property type="evidence" value="ECO:0007669"/>
    <property type="project" value="InterPro"/>
</dbReference>
<keyword evidence="5 6" id="KW-0408">Iron</keyword>
<keyword evidence="6" id="KW-0349">Heme</keyword>
<keyword evidence="8" id="KW-1185">Reference proteome</keyword>
<keyword evidence="4" id="KW-0560">Oxidoreductase</keyword>
<evidence type="ECO:0000313" key="7">
    <source>
        <dbReference type="EMBL" id="KIK25892.1"/>
    </source>
</evidence>
<protein>
    <recommendedName>
        <fullName evidence="9">Cytochrome P450</fullName>
    </recommendedName>
</protein>
<reference evidence="8" key="2">
    <citation type="submission" date="2015-01" db="EMBL/GenBank/DDBJ databases">
        <title>Evolutionary Origins and Diversification of the Mycorrhizal Mutualists.</title>
        <authorList>
            <consortium name="DOE Joint Genome Institute"/>
            <consortium name="Mycorrhizal Genomics Consortium"/>
            <person name="Kohler A."/>
            <person name="Kuo A."/>
            <person name="Nagy L.G."/>
            <person name="Floudas D."/>
            <person name="Copeland A."/>
            <person name="Barry K.W."/>
            <person name="Cichocki N."/>
            <person name="Veneault-Fourrey C."/>
            <person name="LaButti K."/>
            <person name="Lindquist E.A."/>
            <person name="Lipzen A."/>
            <person name="Lundell T."/>
            <person name="Morin E."/>
            <person name="Murat C."/>
            <person name="Riley R."/>
            <person name="Ohm R."/>
            <person name="Sun H."/>
            <person name="Tunlid A."/>
            <person name="Henrissat B."/>
            <person name="Grigoriev I.V."/>
            <person name="Hibbett D.S."/>
            <person name="Martin F."/>
        </authorList>
    </citation>
    <scope>NUCLEOTIDE SEQUENCE [LARGE SCALE GENOMIC DNA]</scope>
    <source>
        <strain evidence="8">441</strain>
    </source>
</reference>
<dbReference type="InterPro" id="IPR002403">
    <property type="entry name" value="Cyt_P450_E_grp-IV"/>
</dbReference>
<evidence type="ECO:0000256" key="2">
    <source>
        <dbReference type="ARBA" id="ARBA00010617"/>
    </source>
</evidence>
<evidence type="ECO:0000313" key="8">
    <source>
        <dbReference type="Proteomes" id="UP000054018"/>
    </source>
</evidence>
<feature type="binding site" description="axial binding residue" evidence="6">
    <location>
        <position position="408"/>
    </location>
    <ligand>
        <name>heme</name>
        <dbReference type="ChEBI" id="CHEBI:30413"/>
    </ligand>
    <ligandPart>
        <name>Fe</name>
        <dbReference type="ChEBI" id="CHEBI:18248"/>
    </ligandPart>
</feature>
<dbReference type="InterPro" id="IPR036396">
    <property type="entry name" value="Cyt_P450_sf"/>
</dbReference>
<proteinExistence type="inferred from homology"/>
<dbReference type="HOGENOM" id="CLU_022195_0_2_1"/>
<name>A0A0C9ZUH0_9AGAM</name>
<evidence type="ECO:0000256" key="6">
    <source>
        <dbReference type="PIRSR" id="PIRSR602403-1"/>
    </source>
</evidence>
<dbReference type="AlphaFoldDB" id="A0A0C9ZUH0"/>
<comment type="similarity">
    <text evidence="2">Belongs to the cytochrome P450 family.</text>
</comment>
<evidence type="ECO:0000256" key="3">
    <source>
        <dbReference type="ARBA" id="ARBA00022723"/>
    </source>
</evidence>
<evidence type="ECO:0008006" key="9">
    <source>
        <dbReference type="Google" id="ProtNLM"/>
    </source>
</evidence>
<evidence type="ECO:0000256" key="4">
    <source>
        <dbReference type="ARBA" id="ARBA00023002"/>
    </source>
</evidence>
<dbReference type="OrthoDB" id="1844152at2759"/>
<evidence type="ECO:0000256" key="1">
    <source>
        <dbReference type="ARBA" id="ARBA00001971"/>
    </source>
</evidence>
<dbReference type="GO" id="GO:0016705">
    <property type="term" value="F:oxidoreductase activity, acting on paired donors, with incorporation or reduction of molecular oxygen"/>
    <property type="evidence" value="ECO:0007669"/>
    <property type="project" value="InterPro"/>
</dbReference>
<dbReference type="Proteomes" id="UP000054018">
    <property type="component" value="Unassembled WGS sequence"/>
</dbReference>
<reference evidence="7 8" key="1">
    <citation type="submission" date="2014-04" db="EMBL/GenBank/DDBJ databases">
        <authorList>
            <consortium name="DOE Joint Genome Institute"/>
            <person name="Kuo A."/>
            <person name="Kohler A."/>
            <person name="Costa M.D."/>
            <person name="Nagy L.G."/>
            <person name="Floudas D."/>
            <person name="Copeland A."/>
            <person name="Barry K.W."/>
            <person name="Cichocki N."/>
            <person name="Veneault-Fourrey C."/>
            <person name="LaButti K."/>
            <person name="Lindquist E.A."/>
            <person name="Lipzen A."/>
            <person name="Lundell T."/>
            <person name="Morin E."/>
            <person name="Murat C."/>
            <person name="Sun H."/>
            <person name="Tunlid A."/>
            <person name="Henrissat B."/>
            <person name="Grigoriev I.V."/>
            <person name="Hibbett D.S."/>
            <person name="Martin F."/>
            <person name="Nordberg H.P."/>
            <person name="Cantor M.N."/>
            <person name="Hua S.X."/>
        </authorList>
    </citation>
    <scope>NUCLEOTIDE SEQUENCE [LARGE SCALE GENOMIC DNA]</scope>
    <source>
        <strain evidence="7 8">441</strain>
    </source>
</reference>
<dbReference type="CDD" id="cd11041">
    <property type="entry name" value="CYP503A1-like"/>
    <property type="match status" value="1"/>
</dbReference>
<dbReference type="EMBL" id="KN833705">
    <property type="protein sequence ID" value="KIK25892.1"/>
    <property type="molecule type" value="Genomic_DNA"/>
</dbReference>
<dbReference type="Gene3D" id="1.10.630.10">
    <property type="entry name" value="Cytochrome P450"/>
    <property type="match status" value="1"/>
</dbReference>
<dbReference type="GO" id="GO:0005506">
    <property type="term" value="F:iron ion binding"/>
    <property type="evidence" value="ECO:0007669"/>
    <property type="project" value="InterPro"/>
</dbReference>
<keyword evidence="3 6" id="KW-0479">Metal-binding</keyword>
<dbReference type="Pfam" id="PF00067">
    <property type="entry name" value="p450"/>
    <property type="match status" value="1"/>
</dbReference>
<dbReference type="PRINTS" id="PR00465">
    <property type="entry name" value="EP450IV"/>
</dbReference>
<comment type="cofactor">
    <cofactor evidence="1 6">
        <name>heme</name>
        <dbReference type="ChEBI" id="CHEBI:30413"/>
    </cofactor>
</comment>
<gene>
    <name evidence="7" type="ORF">PISMIDRAFT_96212</name>
</gene>